<evidence type="ECO:0000256" key="1">
    <source>
        <dbReference type="SAM" id="Phobius"/>
    </source>
</evidence>
<evidence type="ECO:0000313" key="3">
    <source>
        <dbReference type="Proteomes" id="UP000325255"/>
    </source>
</evidence>
<dbReference type="AlphaFoldDB" id="A0A5M6J1E3"/>
<feature type="transmembrane region" description="Helical" evidence="1">
    <location>
        <begin position="24"/>
        <end position="42"/>
    </location>
</feature>
<keyword evidence="1" id="KW-0472">Membrane</keyword>
<accession>A0A5M6J1E3</accession>
<feature type="transmembrane region" description="Helical" evidence="1">
    <location>
        <begin position="125"/>
        <end position="146"/>
    </location>
</feature>
<keyword evidence="1" id="KW-0812">Transmembrane</keyword>
<evidence type="ECO:0000313" key="2">
    <source>
        <dbReference type="EMBL" id="KAA5614420.1"/>
    </source>
</evidence>
<gene>
    <name evidence="2" type="ORF">F1189_01575</name>
</gene>
<dbReference type="OrthoDB" id="9774675at2"/>
<reference evidence="2 3" key="1">
    <citation type="submission" date="2019-09" db="EMBL/GenBank/DDBJ databases">
        <title>Genome sequence of Rhodovastum atsumiense, a diverse member of the Acetobacteraceae family of non-sulfur purple photosynthetic bacteria.</title>
        <authorList>
            <person name="Meyer T."/>
            <person name="Kyndt J."/>
        </authorList>
    </citation>
    <scope>NUCLEOTIDE SEQUENCE [LARGE SCALE GENOMIC DNA]</scope>
    <source>
        <strain evidence="2 3">DSM 21279</strain>
    </source>
</reference>
<feature type="transmembrane region" description="Helical" evidence="1">
    <location>
        <begin position="54"/>
        <end position="73"/>
    </location>
</feature>
<name>A0A5M6J1E3_9PROT</name>
<feature type="transmembrane region" description="Helical" evidence="1">
    <location>
        <begin position="152"/>
        <end position="173"/>
    </location>
</feature>
<feature type="transmembrane region" description="Helical" evidence="1">
    <location>
        <begin position="85"/>
        <end position="105"/>
    </location>
</feature>
<keyword evidence="1" id="KW-1133">Transmembrane helix</keyword>
<protein>
    <recommendedName>
        <fullName evidence="4">Intracellular septation protein A</fullName>
    </recommendedName>
</protein>
<sequence>MKILLAFAPFIVFAVVDRVVGSLAGLAAGAVTAAIMLARDLFGRGRSVKVLDVGTLVLFGGLAGWAALAGAEWPVFGVRLRVDLGLLLIVLVSIALRRPFTLQYARERAPRESWDSPAFIRSNDVITAAWAVAFLVMVAADLAVLLRPDLPVRYAVIATVMALVSAVHFSAWYPRHLRARAQQG</sequence>
<keyword evidence="3" id="KW-1185">Reference proteome</keyword>
<dbReference type="Proteomes" id="UP000325255">
    <property type="component" value="Unassembled WGS sequence"/>
</dbReference>
<evidence type="ECO:0008006" key="4">
    <source>
        <dbReference type="Google" id="ProtNLM"/>
    </source>
</evidence>
<comment type="caution">
    <text evidence="2">The sequence shown here is derived from an EMBL/GenBank/DDBJ whole genome shotgun (WGS) entry which is preliminary data.</text>
</comment>
<organism evidence="2 3">
    <name type="scientific">Rhodovastum atsumiense</name>
    <dbReference type="NCBI Taxonomy" id="504468"/>
    <lineage>
        <taxon>Bacteria</taxon>
        <taxon>Pseudomonadati</taxon>
        <taxon>Pseudomonadota</taxon>
        <taxon>Alphaproteobacteria</taxon>
        <taxon>Acetobacterales</taxon>
        <taxon>Acetobacteraceae</taxon>
        <taxon>Rhodovastum</taxon>
    </lineage>
</organism>
<proteinExistence type="predicted"/>
<dbReference type="EMBL" id="VWPK01000002">
    <property type="protein sequence ID" value="KAA5614420.1"/>
    <property type="molecule type" value="Genomic_DNA"/>
</dbReference>